<reference evidence="2" key="1">
    <citation type="submission" date="2017-10" db="EMBL/GenBank/DDBJ databases">
        <title>Phenotypic and genomic properties of facultatively anaerobic sulfur-reducing natronoarchaea from hypersaline soda lakes.</title>
        <authorList>
            <person name="Sorokin D.Y."/>
            <person name="Kublanov I.V."/>
            <person name="Roman P."/>
            <person name="Sinninghe Damste J.S."/>
            <person name="Golyshin P.N."/>
            <person name="Rojo D."/>
            <person name="Ciordia S."/>
            <person name="Mena Md.C."/>
            <person name="Ferrer M."/>
            <person name="Messina E."/>
            <person name="Smedile F."/>
            <person name="La Spada G."/>
            <person name="La Cono V."/>
            <person name="Yakimov M.M."/>
        </authorList>
    </citation>
    <scope>NUCLEOTIDE SEQUENCE [LARGE SCALE GENOMIC DNA]</scope>
    <source>
        <strain evidence="2">AArc1</strain>
    </source>
</reference>
<evidence type="ECO:0000313" key="1">
    <source>
        <dbReference type="EMBL" id="AXR77230.1"/>
    </source>
</evidence>
<dbReference type="EMBL" id="CP024047">
    <property type="protein sequence ID" value="AXR77230.1"/>
    <property type="molecule type" value="Genomic_DNA"/>
</dbReference>
<evidence type="ECO:0000313" key="2">
    <source>
        <dbReference type="Proteomes" id="UP000258707"/>
    </source>
</evidence>
<dbReference type="OrthoDB" id="229380at2157"/>
<dbReference type="KEGG" id="nan:AArc1_0889"/>
<sequence>MSRTNPSRAEVPTIEETYDEYRIDSTTFAIIGHPTNDDAWILSDYTVPIER</sequence>
<dbReference type="RefSeq" id="WP_186336653.1">
    <property type="nucleotide sequence ID" value="NZ_CP024047.1"/>
</dbReference>
<name>A0A346PCI5_9EURY</name>
<dbReference type="GeneID" id="58747258"/>
<protein>
    <submittedName>
        <fullName evidence="1">Uncharacterized protein</fullName>
    </submittedName>
</protein>
<organism evidence="1 2">
    <name type="scientific">Natrarchaeobaculum sulfurireducens</name>
    <dbReference type="NCBI Taxonomy" id="2044521"/>
    <lineage>
        <taxon>Archaea</taxon>
        <taxon>Methanobacteriati</taxon>
        <taxon>Methanobacteriota</taxon>
        <taxon>Stenosarchaea group</taxon>
        <taxon>Halobacteria</taxon>
        <taxon>Halobacteriales</taxon>
        <taxon>Natrialbaceae</taxon>
        <taxon>Natrarchaeobaculum</taxon>
    </lineage>
</organism>
<accession>A0A346PCI5</accession>
<dbReference type="AlphaFoldDB" id="A0A346PCI5"/>
<gene>
    <name evidence="1" type="ORF">AArc1_0889</name>
</gene>
<dbReference type="Proteomes" id="UP000258707">
    <property type="component" value="Chromosome"/>
</dbReference>
<proteinExistence type="predicted"/>